<evidence type="ECO:0000256" key="2">
    <source>
        <dbReference type="ARBA" id="ARBA00022692"/>
    </source>
</evidence>
<evidence type="ECO:0000256" key="5">
    <source>
        <dbReference type="ARBA" id="ARBA00022989"/>
    </source>
</evidence>
<dbReference type="InterPro" id="IPR000800">
    <property type="entry name" value="Notch_dom"/>
</dbReference>
<organism evidence="16 17">
    <name type="scientific">Paragonimus skrjabini miyazakii</name>
    <dbReference type="NCBI Taxonomy" id="59628"/>
    <lineage>
        <taxon>Eukaryota</taxon>
        <taxon>Metazoa</taxon>
        <taxon>Spiralia</taxon>
        <taxon>Lophotrochozoa</taxon>
        <taxon>Platyhelminthes</taxon>
        <taxon>Trematoda</taxon>
        <taxon>Digenea</taxon>
        <taxon>Plagiorchiida</taxon>
        <taxon>Troglotremata</taxon>
        <taxon>Troglotrematidae</taxon>
        <taxon>Paragonimus</taxon>
    </lineage>
</organism>
<feature type="domain" description="EGF-like" evidence="14">
    <location>
        <begin position="220"/>
        <end position="256"/>
    </location>
</feature>
<evidence type="ECO:0000313" key="17">
    <source>
        <dbReference type="Proteomes" id="UP000822476"/>
    </source>
</evidence>
<feature type="transmembrane region" description="Helical" evidence="13">
    <location>
        <begin position="578"/>
        <end position="600"/>
    </location>
</feature>
<dbReference type="Gene3D" id="4.10.470.20">
    <property type="match status" value="2"/>
</dbReference>
<evidence type="ECO:0000256" key="6">
    <source>
        <dbReference type="ARBA" id="ARBA00023136"/>
    </source>
</evidence>
<comment type="caution">
    <text evidence="16">The sequence shown here is derived from an EMBL/GenBank/DDBJ whole genome shotgun (WGS) entry which is preliminary data.</text>
</comment>
<keyword evidence="5 13" id="KW-1133">Transmembrane helix</keyword>
<keyword evidence="10" id="KW-0040">ANK repeat</keyword>
<feature type="disulfide bond" evidence="11">
    <location>
        <begin position="246"/>
        <end position="255"/>
    </location>
</feature>
<dbReference type="SMART" id="SM00248">
    <property type="entry name" value="ANK"/>
    <property type="match status" value="4"/>
</dbReference>
<evidence type="ECO:0000256" key="9">
    <source>
        <dbReference type="ARBA" id="ARBA00046288"/>
    </source>
</evidence>
<protein>
    <recommendedName>
        <fullName evidence="18">Notch</fullName>
    </recommendedName>
</protein>
<dbReference type="SMART" id="SM00181">
    <property type="entry name" value="EGF"/>
    <property type="match status" value="5"/>
</dbReference>
<dbReference type="Gene3D" id="2.10.25.10">
    <property type="entry name" value="Laminin"/>
    <property type="match status" value="4"/>
</dbReference>
<keyword evidence="4" id="KW-0677">Repeat</keyword>
<dbReference type="Pfam" id="PF00066">
    <property type="entry name" value="Notch"/>
    <property type="match status" value="2"/>
</dbReference>
<keyword evidence="2 13" id="KW-0812">Transmembrane</keyword>
<dbReference type="Proteomes" id="UP000822476">
    <property type="component" value="Unassembled WGS sequence"/>
</dbReference>
<dbReference type="PROSITE" id="PS00022">
    <property type="entry name" value="EGF_1"/>
    <property type="match status" value="4"/>
</dbReference>
<feature type="region of interest" description="Disordered" evidence="12">
    <location>
        <begin position="839"/>
        <end position="876"/>
    </location>
</feature>
<sequence>MLGNTDHFGTITFGIILFLLIHVYTIRCFNPCESGPCQNDGTCIVNTQTVSWDELASGPRSNNMGYHCVCKNGWRGVNCTEDVDDCLTQPCLNGGSCEDLPNMRYICHCTKGFVGRNCEFTNVCAENPCSNGGRCEADSLGDFTCHCPKWYEGRRCELELNPCFPKNPCVGPSSSCSVIQADLPAPAGLIGEVSTLTSKIIVDFQCTCGPGFTGRYCDIQLDLCTPNPCLNGASCVDRSTSVLCICPPGYNGTRCELQVPSRIRPNSPEPTTLSKLEPISISTKQQDVAEENSTEEARCIAAGCPSTLFGDGECQVNCFLQDCGGQAEKQDCNAWLSCLTNQTASSQSDLSSCVSKFQDGHCDEQCNTAACHFDGFDCLQDLEKCPEWNYCKTRYGDGVCDGVCSIAACGFDGGDCVGLRQSNLPRLMSRVRIPQWNETKPNLNLLILNTTMEQFAPHRQEFFAALGMLLQSVVKIWKDPKTGTELIVDSPSAGGMKVIVASWSNVQICIGAQCLTNPISGLSDLEIADYIQAGLSTPQYHSPVALKQIAPIRDPVQSDFFAEPKMPSSGFVRSGEAIGLYVCLCVFAAMLILLLLFVVLQREPWKRTVRKVRTNGIWCPPVSTGPKDDSHIVGCGKSSEHQFSPSKLHQPLLESFFATSNSNLRETAKPNEPLTILLDTFDESLEKPPVEDGAERHSTQEHSSNRLKRYFEDYGAPSLNCSSSELYSPPMKHARLDEFLGPYPTQFDPSLDNVLSSSVFLLDELPDTKNFGQSLAESSNCKSEGNYRTCVSGSQQGVKVDHCPTLHLENASQPKREYVESNKQKTQWIEDQLSRLVKSQDGLHPPNSSSLAALGQSTQSYPQISRGSKEAELTTSKYSGPVVVAEHSRQFNGLSREEDSDEFPDETLFHLAGRFNGGQDVVFAIPHLLCMEGTEKVSECILGSDRNGRTALTTAAAANALETAGALYQLERETLINSRACHVNRPTNSVATEPSKPRRRQKPLETRQPNPLITAVQAGNEELVRYLIDEGYPLTGLDEYGRNVVHWAATLNSLSLLQRFSQCKGFQRLMNARDDCDRTPLMLATREGCVESVRFLLDHKCNVFNVDCTDSDPLKMAQEKGFNTIERLLLEHYTRETNEFTQLNRAAHLLGSAGSPQEHSCTERASDVTSDSNNHSVKDVYTRCNQREYGLT</sequence>
<evidence type="ECO:0000256" key="8">
    <source>
        <dbReference type="ARBA" id="ARBA00023180"/>
    </source>
</evidence>
<dbReference type="SMART" id="SM00179">
    <property type="entry name" value="EGF_CA"/>
    <property type="match status" value="3"/>
</dbReference>
<feature type="compositionally biased region" description="Polar residues" evidence="12">
    <location>
        <begin position="846"/>
        <end position="866"/>
    </location>
</feature>
<dbReference type="Gene3D" id="1.25.40.20">
    <property type="entry name" value="Ankyrin repeat-containing domain"/>
    <property type="match status" value="1"/>
</dbReference>
<evidence type="ECO:0000313" key="16">
    <source>
        <dbReference type="EMBL" id="KAF7258225.1"/>
    </source>
</evidence>
<evidence type="ECO:0000256" key="11">
    <source>
        <dbReference type="PROSITE-ProRule" id="PRU00076"/>
    </source>
</evidence>
<feature type="repeat" description="ANK" evidence="10">
    <location>
        <begin position="1007"/>
        <end position="1039"/>
    </location>
</feature>
<dbReference type="FunFam" id="2.10.25.10:FF:000012">
    <property type="entry name" value="Delta-like protein"/>
    <property type="match status" value="1"/>
</dbReference>
<dbReference type="GO" id="GO:0012505">
    <property type="term" value="C:endomembrane system"/>
    <property type="evidence" value="ECO:0007669"/>
    <property type="project" value="UniProtKB-SubCell"/>
</dbReference>
<evidence type="ECO:0000256" key="4">
    <source>
        <dbReference type="ARBA" id="ARBA00022737"/>
    </source>
</evidence>
<feature type="domain" description="EGF-like" evidence="14">
    <location>
        <begin position="29"/>
        <end position="80"/>
    </location>
</feature>
<dbReference type="InterPro" id="IPR035993">
    <property type="entry name" value="Notch-like_dom_sf"/>
</dbReference>
<dbReference type="SUPFAM" id="SSF57196">
    <property type="entry name" value="EGF/Laminin"/>
    <property type="match status" value="4"/>
</dbReference>
<feature type="domain" description="EGF-like" evidence="14">
    <location>
        <begin position="120"/>
        <end position="157"/>
    </location>
</feature>
<dbReference type="PANTHER" id="PTHR24033:SF232">
    <property type="entry name" value="LAMININ SUBUNIT GAMMA-2-RELATED"/>
    <property type="match status" value="1"/>
</dbReference>
<feature type="transmembrane region" description="Helical" evidence="13">
    <location>
        <begin position="7"/>
        <end position="26"/>
    </location>
</feature>
<feature type="domain" description="LNR" evidence="15">
    <location>
        <begin position="346"/>
        <end position="389"/>
    </location>
</feature>
<dbReference type="SUPFAM" id="SSF90193">
    <property type="entry name" value="Notch domain"/>
    <property type="match status" value="2"/>
</dbReference>
<dbReference type="Pfam" id="PF12796">
    <property type="entry name" value="Ank_2"/>
    <property type="match status" value="1"/>
</dbReference>
<dbReference type="Pfam" id="PF00008">
    <property type="entry name" value="EGF"/>
    <property type="match status" value="3"/>
</dbReference>
<evidence type="ECO:0000256" key="10">
    <source>
        <dbReference type="PROSITE-ProRule" id="PRU00023"/>
    </source>
</evidence>
<accession>A0A8S9YT99</accession>
<dbReference type="InterPro" id="IPR000742">
    <property type="entry name" value="EGF"/>
</dbReference>
<dbReference type="PRINTS" id="PR01983">
    <property type="entry name" value="NOTCH"/>
</dbReference>
<dbReference type="CDD" id="cd00054">
    <property type="entry name" value="EGF_CA"/>
    <property type="match status" value="4"/>
</dbReference>
<keyword evidence="8" id="KW-0325">Glycoprotein</keyword>
<dbReference type="InterPro" id="IPR051830">
    <property type="entry name" value="NOTCH_homolog"/>
</dbReference>
<feature type="disulfide bond" evidence="11">
    <location>
        <begin position="70"/>
        <end position="79"/>
    </location>
</feature>
<dbReference type="PROSITE" id="PS50088">
    <property type="entry name" value="ANK_REPEAT"/>
    <property type="match status" value="1"/>
</dbReference>
<keyword evidence="17" id="KW-1185">Reference proteome</keyword>
<dbReference type="PROSITE" id="PS50026">
    <property type="entry name" value="EGF_3"/>
    <property type="match status" value="4"/>
</dbReference>
<dbReference type="SUPFAM" id="SSF48403">
    <property type="entry name" value="Ankyrin repeat"/>
    <property type="match status" value="1"/>
</dbReference>
<gene>
    <name evidence="16" type="ORF">EG68_04548</name>
</gene>
<evidence type="ECO:0000256" key="13">
    <source>
        <dbReference type="SAM" id="Phobius"/>
    </source>
</evidence>
<feature type="disulfide bond" evidence="11">
    <location>
        <begin position="147"/>
        <end position="156"/>
    </location>
</feature>
<feature type="region of interest" description="Disordered" evidence="12">
    <location>
        <begin position="981"/>
        <end position="1009"/>
    </location>
</feature>
<evidence type="ECO:0000256" key="1">
    <source>
        <dbReference type="ARBA" id="ARBA00022536"/>
    </source>
</evidence>
<keyword evidence="1 11" id="KW-0245">EGF-like domain</keyword>
<feature type="region of interest" description="Disordered" evidence="12">
    <location>
        <begin position="1153"/>
        <end position="1174"/>
    </location>
</feature>
<dbReference type="FunFam" id="2.10.25.10:FF:000472">
    <property type="entry name" value="Uncharacterized protein, isoform A"/>
    <property type="match status" value="1"/>
</dbReference>
<dbReference type="InterPro" id="IPR036770">
    <property type="entry name" value="Ankyrin_rpt-contain_sf"/>
</dbReference>
<comment type="subcellular location">
    <subcellularLocation>
        <location evidence="9">Endomembrane system</location>
        <topology evidence="9">Single-pass type I membrane protein</topology>
    </subcellularLocation>
</comment>
<dbReference type="PROSITE" id="PS01186">
    <property type="entry name" value="EGF_2"/>
    <property type="match status" value="4"/>
</dbReference>
<reference evidence="16" key="1">
    <citation type="submission" date="2019-07" db="EMBL/GenBank/DDBJ databases">
        <title>Annotation for the trematode Paragonimus miyazaki's.</title>
        <authorList>
            <person name="Choi Y.-J."/>
        </authorList>
    </citation>
    <scope>NUCLEOTIDE SEQUENCE</scope>
    <source>
        <strain evidence="16">Japan</strain>
    </source>
</reference>
<dbReference type="AlphaFoldDB" id="A0A8S9YT99"/>
<evidence type="ECO:0000256" key="12">
    <source>
        <dbReference type="SAM" id="MobiDB-lite"/>
    </source>
</evidence>
<feature type="domain" description="EGF-like" evidence="14">
    <location>
        <begin position="82"/>
        <end position="119"/>
    </location>
</feature>
<evidence type="ECO:0000256" key="3">
    <source>
        <dbReference type="ARBA" id="ARBA00022729"/>
    </source>
</evidence>
<keyword evidence="3" id="KW-0732">Signal</keyword>
<comment type="caution">
    <text evidence="11">Lacks conserved residue(s) required for the propagation of feature annotation.</text>
</comment>
<evidence type="ECO:0008006" key="18">
    <source>
        <dbReference type="Google" id="ProtNLM"/>
    </source>
</evidence>
<evidence type="ECO:0000259" key="14">
    <source>
        <dbReference type="PROSITE" id="PS50026"/>
    </source>
</evidence>
<dbReference type="PROSITE" id="PS50258">
    <property type="entry name" value="LNR"/>
    <property type="match status" value="1"/>
</dbReference>
<dbReference type="PANTHER" id="PTHR24033">
    <property type="entry name" value="EGF-LIKE DOMAIN-CONTAINING PROTEIN"/>
    <property type="match status" value="1"/>
</dbReference>
<evidence type="ECO:0000256" key="7">
    <source>
        <dbReference type="ARBA" id="ARBA00023157"/>
    </source>
</evidence>
<dbReference type="InterPro" id="IPR001881">
    <property type="entry name" value="EGF-like_Ca-bd_dom"/>
</dbReference>
<dbReference type="EMBL" id="JTDE01001865">
    <property type="protein sequence ID" value="KAF7258225.1"/>
    <property type="molecule type" value="Genomic_DNA"/>
</dbReference>
<keyword evidence="6 13" id="KW-0472">Membrane</keyword>
<dbReference type="SMART" id="SM00004">
    <property type="entry name" value="NL"/>
    <property type="match status" value="2"/>
</dbReference>
<name>A0A8S9YT99_9TREM</name>
<dbReference type="OrthoDB" id="430340at2759"/>
<proteinExistence type="predicted"/>
<dbReference type="InterPro" id="IPR002110">
    <property type="entry name" value="Ankyrin_rpt"/>
</dbReference>
<evidence type="ECO:0000259" key="15">
    <source>
        <dbReference type="PROSITE" id="PS50258"/>
    </source>
</evidence>
<dbReference type="GO" id="GO:0005509">
    <property type="term" value="F:calcium ion binding"/>
    <property type="evidence" value="ECO:0007669"/>
    <property type="project" value="InterPro"/>
</dbReference>
<keyword evidence="7 11" id="KW-1015">Disulfide bond</keyword>
<feature type="disulfide bond" evidence="11">
    <location>
        <begin position="109"/>
        <end position="118"/>
    </location>
</feature>